<dbReference type="PANTHER" id="PTHR37936">
    <property type="entry name" value="TRANSPOSASE INSC FOR INSERTION ELEMENT IS2A-RELATED"/>
    <property type="match status" value="1"/>
</dbReference>
<dbReference type="EMBL" id="JARHUD010000024">
    <property type="protein sequence ID" value="MDF2097534.1"/>
    <property type="molecule type" value="Genomic_DNA"/>
</dbReference>
<comment type="caution">
    <text evidence="2">The sequence shown here is derived from an EMBL/GenBank/DDBJ whole genome shotgun (WGS) entry which is preliminary data.</text>
</comment>
<sequence>MTGDSDGIFVGRLSVVNTGRRRRWSAAEKARIVEESLTGHRQASATARCHDIPTSLLFRWRRAYREGRLGGSDEVCGFVPAVVMPDAPRPEEVPSVAPGRMAPGCMEIIAHGGRRVVVDAGVDAAALARVLDVLERR</sequence>
<dbReference type="SUPFAM" id="SSF48295">
    <property type="entry name" value="TrpR-like"/>
    <property type="match status" value="1"/>
</dbReference>
<comment type="similarity">
    <text evidence="1">Belongs to the transposase 8 family.</text>
</comment>
<gene>
    <name evidence="2" type="ORF">P2G67_16330</name>
</gene>
<protein>
    <submittedName>
        <fullName evidence="2">Transposase</fullName>
    </submittedName>
</protein>
<dbReference type="RefSeq" id="WP_275824361.1">
    <property type="nucleotide sequence ID" value="NZ_JARHUD010000024.1"/>
</dbReference>
<dbReference type="PANTHER" id="PTHR37936:SF3">
    <property type="entry name" value="TRANSPOSASE INSC FOR INSERTION ELEMENT IS2A-RELATED"/>
    <property type="match status" value="1"/>
</dbReference>
<dbReference type="Gene3D" id="1.10.10.10">
    <property type="entry name" value="Winged helix-like DNA-binding domain superfamily/Winged helix DNA-binding domain"/>
    <property type="match status" value="1"/>
</dbReference>
<organism evidence="2 3">
    <name type="scientific">Aquibaculum arenosum</name>
    <dbReference type="NCBI Taxonomy" id="3032591"/>
    <lineage>
        <taxon>Bacteria</taxon>
        <taxon>Pseudomonadati</taxon>
        <taxon>Pseudomonadota</taxon>
        <taxon>Alphaproteobacteria</taxon>
        <taxon>Rhodospirillales</taxon>
        <taxon>Rhodovibrionaceae</taxon>
        <taxon>Aquibaculum</taxon>
    </lineage>
</organism>
<proteinExistence type="inferred from homology"/>
<reference evidence="2 3" key="1">
    <citation type="submission" date="2023-03" db="EMBL/GenBank/DDBJ databases">
        <title>Fodinicurvata sp. CAU 1616 isolated from sea sendiment.</title>
        <authorList>
            <person name="Kim W."/>
        </authorList>
    </citation>
    <scope>NUCLEOTIDE SEQUENCE [LARGE SCALE GENOMIC DNA]</scope>
    <source>
        <strain evidence="2 3">CAU 1616</strain>
    </source>
</reference>
<dbReference type="InterPro" id="IPR002514">
    <property type="entry name" value="Transposase_8"/>
</dbReference>
<keyword evidence="3" id="KW-1185">Reference proteome</keyword>
<name>A0ABT5YRD9_9PROT</name>
<accession>A0ABT5YRD9</accession>
<evidence type="ECO:0000313" key="3">
    <source>
        <dbReference type="Proteomes" id="UP001215503"/>
    </source>
</evidence>
<evidence type="ECO:0000256" key="1">
    <source>
        <dbReference type="ARBA" id="ARBA00009964"/>
    </source>
</evidence>
<dbReference type="InterPro" id="IPR010921">
    <property type="entry name" value="Trp_repressor/repl_initiator"/>
</dbReference>
<dbReference type="Proteomes" id="UP001215503">
    <property type="component" value="Unassembled WGS sequence"/>
</dbReference>
<dbReference type="NCBIfam" id="NF047595">
    <property type="entry name" value="IS66_ISRel24_TnpA"/>
    <property type="match status" value="1"/>
</dbReference>
<dbReference type="InterPro" id="IPR036388">
    <property type="entry name" value="WH-like_DNA-bd_sf"/>
</dbReference>
<dbReference type="Pfam" id="PF01527">
    <property type="entry name" value="HTH_Tnp_1"/>
    <property type="match status" value="1"/>
</dbReference>
<evidence type="ECO:0000313" key="2">
    <source>
        <dbReference type="EMBL" id="MDF2097534.1"/>
    </source>
</evidence>